<name>A0AAD6IT12_DREDA</name>
<proteinExistence type="predicted"/>
<protein>
    <submittedName>
        <fullName evidence="2">Uncharacterized protein</fullName>
    </submittedName>
</protein>
<sequence>MFKKPMYGLFGNSIKRRECLYHWRPQPETSDNNIDIKITNSKLNRLYDYLFGGCFPALEALPKPREIENRETKNKNRENKDRAHQDIKG</sequence>
<dbReference type="Proteomes" id="UP001221413">
    <property type="component" value="Unassembled WGS sequence"/>
</dbReference>
<feature type="region of interest" description="Disordered" evidence="1">
    <location>
        <begin position="66"/>
        <end position="89"/>
    </location>
</feature>
<comment type="caution">
    <text evidence="2">The sequence shown here is derived from an EMBL/GenBank/DDBJ whole genome shotgun (WGS) entry which is preliminary data.</text>
</comment>
<reference evidence="2" key="1">
    <citation type="submission" date="2023-01" db="EMBL/GenBank/DDBJ databases">
        <title>The chitinases involved in constricting ring structure development in the nematode-trapping fungus Drechslerella dactyloides.</title>
        <authorList>
            <person name="Wang R."/>
            <person name="Zhang L."/>
            <person name="Tang P."/>
            <person name="Li S."/>
            <person name="Liang L."/>
        </authorList>
    </citation>
    <scope>NUCLEOTIDE SEQUENCE</scope>
    <source>
        <strain evidence="2">YMF1.00031</strain>
    </source>
</reference>
<keyword evidence="3" id="KW-1185">Reference proteome</keyword>
<evidence type="ECO:0000256" key="1">
    <source>
        <dbReference type="SAM" id="MobiDB-lite"/>
    </source>
</evidence>
<evidence type="ECO:0000313" key="2">
    <source>
        <dbReference type="EMBL" id="KAJ6257998.1"/>
    </source>
</evidence>
<accession>A0AAD6IT12</accession>
<gene>
    <name evidence="2" type="ORF">Dda_6910</name>
</gene>
<evidence type="ECO:0000313" key="3">
    <source>
        <dbReference type="Proteomes" id="UP001221413"/>
    </source>
</evidence>
<organism evidence="2 3">
    <name type="scientific">Drechslerella dactyloides</name>
    <name type="common">Nematode-trapping fungus</name>
    <name type="synonym">Arthrobotrys dactyloides</name>
    <dbReference type="NCBI Taxonomy" id="74499"/>
    <lineage>
        <taxon>Eukaryota</taxon>
        <taxon>Fungi</taxon>
        <taxon>Dikarya</taxon>
        <taxon>Ascomycota</taxon>
        <taxon>Pezizomycotina</taxon>
        <taxon>Orbiliomycetes</taxon>
        <taxon>Orbiliales</taxon>
        <taxon>Orbiliaceae</taxon>
        <taxon>Drechslerella</taxon>
    </lineage>
</organism>
<dbReference type="AlphaFoldDB" id="A0AAD6IT12"/>
<dbReference type="EMBL" id="JAQGDS010000009">
    <property type="protein sequence ID" value="KAJ6257998.1"/>
    <property type="molecule type" value="Genomic_DNA"/>
</dbReference>